<feature type="transmembrane region" description="Helical" evidence="8">
    <location>
        <begin position="280"/>
        <end position="302"/>
    </location>
</feature>
<evidence type="ECO:0000256" key="3">
    <source>
        <dbReference type="ARBA" id="ARBA00022692"/>
    </source>
</evidence>
<dbReference type="SUPFAM" id="SSF90123">
    <property type="entry name" value="ABC transporter transmembrane region"/>
    <property type="match status" value="2"/>
</dbReference>
<keyword evidence="4" id="KW-0547">Nucleotide-binding</keyword>
<sequence length="1209" mass="137094">WLLPYFVKGFNRQLTEEDMYGALKDHEAKRLGDKLEEAWRYEVEHKRNPSLWKAIIKVLSQPLLITQFLMYYEPNQTEMTKNDAYMYGGLIVLATLSIVLCTHNYILRVMHLGMKIRVATCSLIYRKALRLNRSALGQTTVGQMVNLLSNDVGRFNMATTHIHYLWMTPLETIIVSYLLYIYVGVMGLIGTGFLFLFTPFQMYLGKKTSQYRLRTALRTDERVRLMSEIINGIQVIKMYTWEKPFAKLVEISRMKEMEQIRATSVIRALVMSFNLILNRLAVYLCILTYVLTGHTLTATFAYTVSSFYNNLREVVTKAFPKAVTHLAETNVSVQRIQKFLLYEEVESIESGVPLVSFTNGTNGTATIEKRERNVGVHLKDVSVKLVNSTDNTLEGITFGVDSNQLVAVVGPVGAGKTTLLHVILRELTPTEGTVTVEGSLSYASQEPWLFGGSVRQNILFGQKFISKKYEEVVRVCALERDFTLLPHGDRTLIGDRGVTLSGGQRARINLARAIYKDADIYLLDDPLSAVDTHVGKQLFDDCICGYLKNRCIVLVTHQLQYLSQVPLIYLIQGGKIEASGSYAELQTSEGEFTKLLINHNDDEEEFDTKTRHVKEKIFGTLNDYFINMWVNLEQWRSARNISTVQSNDTYESVVNENGNFWESFQIFLDPVMTVDVSIIIYTCLVLATAVITVTRSIYFYRYCMTASTKLHNMMFNKIVYTSMRFFNTNPPGRILNRFSKDIGIVDENLPLTILDTVQLALTVTAISLVIGSLNPWIFVPTLIILVIFYYLRVVFLATSRDIKRVESVTRSPIYTHLSASLQGLTTIRAFGAEEVLRREFDNYQNQNSAPFFMFLAANRTFGFWLDFHCVIYIGLVIVSILFIEQEVFGGNVGLALTQSITLTGMFQFGMRQWSELENNMTSVERIQEYTEIVAEKDEKVVDPPRFWPEKGGIRFDNVCLRYSVDLPYVLKNLAFNINAREKIGIVGRTGAGKSSLISAIFRLVDIEGAILIDGINTKEVELATLRSRISIIPQEPVLFSGTLRRNLDPFEEYSDEVLWNALGEVELKNAVCDLSAGLESKMSEGGSNFSVGQRQLLCLARTIIRNNKILILDEATANVDPHTDGLIQTTIRRKFAGCTVLTIAHRLHTVMDSDKVLVMDAGRAVEFDHPHILLQNKDSQLYKLVSQTGRAMTENLTAIAENSYKNYSF</sequence>
<dbReference type="PANTHER" id="PTHR24223:SF448">
    <property type="entry name" value="FI20146P1-RELATED"/>
    <property type="match status" value="1"/>
</dbReference>
<protein>
    <recommendedName>
        <fullName evidence="13">Multidrug resistance-associated protein lethal(2)03659</fullName>
    </recommendedName>
</protein>
<evidence type="ECO:0000313" key="11">
    <source>
        <dbReference type="EMBL" id="KAJ8954552.1"/>
    </source>
</evidence>
<feature type="non-terminal residue" evidence="11">
    <location>
        <position position="1"/>
    </location>
</feature>
<dbReference type="Proteomes" id="UP001162162">
    <property type="component" value="Unassembled WGS sequence"/>
</dbReference>
<evidence type="ECO:0000256" key="5">
    <source>
        <dbReference type="ARBA" id="ARBA00022840"/>
    </source>
</evidence>
<feature type="domain" description="ABC transmembrane type-1" evidence="10">
    <location>
        <begin position="678"/>
        <end position="918"/>
    </location>
</feature>
<dbReference type="InterPro" id="IPR027417">
    <property type="entry name" value="P-loop_NTPase"/>
</dbReference>
<keyword evidence="3 8" id="KW-0812">Transmembrane</keyword>
<comment type="subcellular location">
    <subcellularLocation>
        <location evidence="1">Membrane</location>
        <topology evidence="1">Multi-pass membrane protein</topology>
    </subcellularLocation>
</comment>
<feature type="transmembrane region" description="Helical" evidence="8">
    <location>
        <begin position="188"/>
        <end position="205"/>
    </location>
</feature>
<dbReference type="GO" id="GO:0140359">
    <property type="term" value="F:ABC-type transporter activity"/>
    <property type="evidence" value="ECO:0007669"/>
    <property type="project" value="InterPro"/>
</dbReference>
<feature type="transmembrane region" description="Helical" evidence="8">
    <location>
        <begin position="749"/>
        <end position="770"/>
    </location>
</feature>
<dbReference type="InterPro" id="IPR017871">
    <property type="entry name" value="ABC_transporter-like_CS"/>
</dbReference>
<dbReference type="InterPro" id="IPR003439">
    <property type="entry name" value="ABC_transporter-like_ATP-bd"/>
</dbReference>
<feature type="domain" description="ABC transmembrane type-1" evidence="10">
    <location>
        <begin position="59"/>
        <end position="313"/>
    </location>
</feature>
<dbReference type="SUPFAM" id="SSF52540">
    <property type="entry name" value="P-loop containing nucleoside triphosphate hydrolases"/>
    <property type="match status" value="2"/>
</dbReference>
<evidence type="ECO:0000259" key="10">
    <source>
        <dbReference type="PROSITE" id="PS50929"/>
    </source>
</evidence>
<dbReference type="PROSITE" id="PS00211">
    <property type="entry name" value="ABC_TRANSPORTER_1"/>
    <property type="match status" value="2"/>
</dbReference>
<dbReference type="Pfam" id="PF00005">
    <property type="entry name" value="ABC_tran"/>
    <property type="match status" value="2"/>
</dbReference>
<comment type="caution">
    <text evidence="11">The sequence shown here is derived from an EMBL/GenBank/DDBJ whole genome shotgun (WGS) entry which is preliminary data.</text>
</comment>
<keyword evidence="12" id="KW-1185">Reference proteome</keyword>
<proteinExistence type="predicted"/>
<evidence type="ECO:0000256" key="4">
    <source>
        <dbReference type="ARBA" id="ARBA00022741"/>
    </source>
</evidence>
<dbReference type="GO" id="GO:0016887">
    <property type="term" value="F:ATP hydrolysis activity"/>
    <property type="evidence" value="ECO:0007669"/>
    <property type="project" value="InterPro"/>
</dbReference>
<keyword evidence="5" id="KW-0067">ATP-binding</keyword>
<evidence type="ECO:0008006" key="13">
    <source>
        <dbReference type="Google" id="ProtNLM"/>
    </source>
</evidence>
<keyword evidence="6 8" id="KW-1133">Transmembrane helix</keyword>
<dbReference type="Gene3D" id="1.20.1560.10">
    <property type="entry name" value="ABC transporter type 1, transmembrane domain"/>
    <property type="match status" value="2"/>
</dbReference>
<dbReference type="FunFam" id="3.40.50.300:FF:000482">
    <property type="entry name" value="Multidrug resistance-associated protein member 4"/>
    <property type="match status" value="1"/>
</dbReference>
<dbReference type="PROSITE" id="PS50893">
    <property type="entry name" value="ABC_TRANSPORTER_2"/>
    <property type="match status" value="2"/>
</dbReference>
<evidence type="ECO:0000259" key="9">
    <source>
        <dbReference type="PROSITE" id="PS50893"/>
    </source>
</evidence>
<dbReference type="SMART" id="SM00382">
    <property type="entry name" value="AAA"/>
    <property type="match status" value="2"/>
</dbReference>
<keyword evidence="2" id="KW-0813">Transport</keyword>
<dbReference type="Pfam" id="PF00664">
    <property type="entry name" value="ABC_membrane"/>
    <property type="match status" value="2"/>
</dbReference>
<dbReference type="FunFam" id="1.20.1560.10:FF:000026">
    <property type="entry name" value="Multidrug resistance-associated protein lethal(2)03659"/>
    <property type="match status" value="1"/>
</dbReference>
<evidence type="ECO:0000256" key="2">
    <source>
        <dbReference type="ARBA" id="ARBA00022448"/>
    </source>
</evidence>
<dbReference type="PROSITE" id="PS50929">
    <property type="entry name" value="ABC_TM1F"/>
    <property type="match status" value="2"/>
</dbReference>
<evidence type="ECO:0000256" key="6">
    <source>
        <dbReference type="ARBA" id="ARBA00022989"/>
    </source>
</evidence>
<accession>A0AAV8YV63</accession>
<feature type="domain" description="ABC transporter" evidence="9">
    <location>
        <begin position="953"/>
        <end position="1186"/>
    </location>
</feature>
<evidence type="ECO:0000313" key="12">
    <source>
        <dbReference type="Proteomes" id="UP001162162"/>
    </source>
</evidence>
<dbReference type="InterPro" id="IPR011527">
    <property type="entry name" value="ABC1_TM_dom"/>
</dbReference>
<feature type="transmembrane region" description="Helical" evidence="8">
    <location>
        <begin position="678"/>
        <end position="700"/>
    </location>
</feature>
<evidence type="ECO:0000256" key="8">
    <source>
        <dbReference type="SAM" id="Phobius"/>
    </source>
</evidence>
<evidence type="ECO:0000256" key="7">
    <source>
        <dbReference type="ARBA" id="ARBA00023136"/>
    </source>
</evidence>
<dbReference type="EMBL" id="JAPWTK010000047">
    <property type="protein sequence ID" value="KAJ8954552.1"/>
    <property type="molecule type" value="Genomic_DNA"/>
</dbReference>
<keyword evidence="7 8" id="KW-0472">Membrane</keyword>
<dbReference type="CDD" id="cd03244">
    <property type="entry name" value="ABCC_MRP_domain2"/>
    <property type="match status" value="1"/>
</dbReference>
<dbReference type="PANTHER" id="PTHR24223">
    <property type="entry name" value="ATP-BINDING CASSETTE SUB-FAMILY C"/>
    <property type="match status" value="1"/>
</dbReference>
<feature type="transmembrane region" description="Helical" evidence="8">
    <location>
        <begin position="84"/>
        <end position="107"/>
    </location>
</feature>
<evidence type="ECO:0000256" key="1">
    <source>
        <dbReference type="ARBA" id="ARBA00004141"/>
    </source>
</evidence>
<dbReference type="FunFam" id="1.20.1560.10:FF:000014">
    <property type="entry name" value="Multidrug resistance-associated protein member 4"/>
    <property type="match status" value="1"/>
</dbReference>
<feature type="transmembrane region" description="Helical" evidence="8">
    <location>
        <begin position="861"/>
        <end position="882"/>
    </location>
</feature>
<reference evidence="11" key="1">
    <citation type="journal article" date="2023" name="Insect Mol. Biol.">
        <title>Genome sequencing provides insights into the evolution of gene families encoding plant cell wall-degrading enzymes in longhorned beetles.</title>
        <authorList>
            <person name="Shin N.R."/>
            <person name="Okamura Y."/>
            <person name="Kirsch R."/>
            <person name="Pauchet Y."/>
        </authorList>
    </citation>
    <scope>NUCLEOTIDE SEQUENCE</scope>
    <source>
        <strain evidence="11">AMC_N1</strain>
    </source>
</reference>
<gene>
    <name evidence="11" type="ORF">NQ318_000786</name>
</gene>
<feature type="transmembrane region" description="Helical" evidence="8">
    <location>
        <begin position="164"/>
        <end position="182"/>
    </location>
</feature>
<dbReference type="InterPro" id="IPR003593">
    <property type="entry name" value="AAA+_ATPase"/>
</dbReference>
<feature type="transmembrane region" description="Helical" evidence="8">
    <location>
        <begin position="776"/>
        <end position="795"/>
    </location>
</feature>
<dbReference type="CDD" id="cd03250">
    <property type="entry name" value="ABCC_MRP_domain1"/>
    <property type="match status" value="1"/>
</dbReference>
<organism evidence="11 12">
    <name type="scientific">Aromia moschata</name>
    <dbReference type="NCBI Taxonomy" id="1265417"/>
    <lineage>
        <taxon>Eukaryota</taxon>
        <taxon>Metazoa</taxon>
        <taxon>Ecdysozoa</taxon>
        <taxon>Arthropoda</taxon>
        <taxon>Hexapoda</taxon>
        <taxon>Insecta</taxon>
        <taxon>Pterygota</taxon>
        <taxon>Neoptera</taxon>
        <taxon>Endopterygota</taxon>
        <taxon>Coleoptera</taxon>
        <taxon>Polyphaga</taxon>
        <taxon>Cucujiformia</taxon>
        <taxon>Chrysomeloidea</taxon>
        <taxon>Cerambycidae</taxon>
        <taxon>Cerambycinae</taxon>
        <taxon>Callichromatini</taxon>
        <taxon>Aromia</taxon>
    </lineage>
</organism>
<dbReference type="GO" id="GO:0016020">
    <property type="term" value="C:membrane"/>
    <property type="evidence" value="ECO:0007669"/>
    <property type="project" value="UniProtKB-SubCell"/>
</dbReference>
<dbReference type="Gene3D" id="3.40.50.300">
    <property type="entry name" value="P-loop containing nucleotide triphosphate hydrolases"/>
    <property type="match status" value="2"/>
</dbReference>
<dbReference type="InterPro" id="IPR050173">
    <property type="entry name" value="ABC_transporter_C-like"/>
</dbReference>
<dbReference type="FunFam" id="3.40.50.300:FF:000163">
    <property type="entry name" value="Multidrug resistance-associated protein member 4"/>
    <property type="match status" value="1"/>
</dbReference>
<name>A0AAV8YV63_9CUCU</name>
<feature type="domain" description="ABC transporter" evidence="9">
    <location>
        <begin position="376"/>
        <end position="598"/>
    </location>
</feature>
<dbReference type="AlphaFoldDB" id="A0AAV8YV63"/>
<dbReference type="GO" id="GO:0005524">
    <property type="term" value="F:ATP binding"/>
    <property type="evidence" value="ECO:0007669"/>
    <property type="project" value="UniProtKB-KW"/>
</dbReference>
<dbReference type="InterPro" id="IPR036640">
    <property type="entry name" value="ABC1_TM_sf"/>
</dbReference>